<feature type="transmembrane region" description="Helical" evidence="2">
    <location>
        <begin position="149"/>
        <end position="175"/>
    </location>
</feature>
<gene>
    <name evidence="3" type="ORF">FSARC_1175</name>
</gene>
<dbReference type="AlphaFoldDB" id="A0A8H4U9C4"/>
<protein>
    <submittedName>
        <fullName evidence="3">Uncharacterized protein</fullName>
    </submittedName>
</protein>
<evidence type="ECO:0000313" key="3">
    <source>
        <dbReference type="EMBL" id="KAF4972223.1"/>
    </source>
</evidence>
<name>A0A8H4U9C4_9HYPO</name>
<reference evidence="3" key="1">
    <citation type="journal article" date="2020" name="BMC Genomics">
        <title>Correction to: Identification and distribution of gene clusters required for synthesis of sphingolipid metabolism inhibitors in diverse species of the filamentous fungus Fusarium.</title>
        <authorList>
            <person name="Kim H.S."/>
            <person name="Lohmar J.M."/>
            <person name="Busman M."/>
            <person name="Brown D.W."/>
            <person name="Naumann T.A."/>
            <person name="Divon H.H."/>
            <person name="Lysoe E."/>
            <person name="Uhlig S."/>
            <person name="Proctor R.H."/>
        </authorList>
    </citation>
    <scope>NUCLEOTIDE SEQUENCE</scope>
    <source>
        <strain evidence="3">NRRL 20472</strain>
    </source>
</reference>
<feature type="compositionally biased region" description="Polar residues" evidence="1">
    <location>
        <begin position="1"/>
        <end position="21"/>
    </location>
</feature>
<feature type="region of interest" description="Disordered" evidence="1">
    <location>
        <begin position="1"/>
        <end position="64"/>
    </location>
</feature>
<dbReference type="Pfam" id="PF11374">
    <property type="entry name" value="DUF3176"/>
    <property type="match status" value="1"/>
</dbReference>
<feature type="compositionally biased region" description="Basic and acidic residues" evidence="1">
    <location>
        <begin position="24"/>
        <end position="58"/>
    </location>
</feature>
<feature type="transmembrane region" description="Helical" evidence="2">
    <location>
        <begin position="217"/>
        <end position="236"/>
    </location>
</feature>
<keyword evidence="4" id="KW-1185">Reference proteome</keyword>
<evidence type="ECO:0000313" key="4">
    <source>
        <dbReference type="Proteomes" id="UP000622797"/>
    </source>
</evidence>
<feature type="region of interest" description="Disordered" evidence="1">
    <location>
        <begin position="776"/>
        <end position="795"/>
    </location>
</feature>
<accession>A0A8H4U9C4</accession>
<dbReference type="OrthoDB" id="5242705at2759"/>
<dbReference type="EMBL" id="JABEXW010000064">
    <property type="protein sequence ID" value="KAF4972223.1"/>
    <property type="molecule type" value="Genomic_DNA"/>
</dbReference>
<sequence>MADPNESSQFLLQPLDFSTPQRAYHAESNADRTDSQSKTHEETVLQAEHDGNDHDHSSAYDGETSAKQTGLLFREAAPKSSSGKSVKTEVEDSAAQSSRTTKNIFLDWSLEIGLLLVATGLLAAMVAVLQSYNDDEMPNWNGDSSNGGITLNAIVALIATVFRAILAFVALELLAQLKWDWLKASFRPMLDIQRFDDASRGAWGSLKLLPVVILRQPLAVGAVLVVVLSLAIGPFTQQTVQTYYCPRVALGQSAHISVANRFHEAAFYYNERPLLWNLDVRIISAMQEAAVNPSKDSNIGSLFTCPSGNCTFPTFADYPNQRADERISHASLGMCSRCEDVYELVERGHEDKSNTSSSRLTLSLPVPENMRRLKIWPAKDAAQGTYLDANLVNNFTWASKVVPHDFINTARWSTVNFTIIALSQDRCNTLPDGNVSCPLSAKGDESKAFAWGEPTDYVAATCIMYPCIKYYAGSVSNTALKEKVVRSMPLRPESPMDLWGPPQYYYDLWKGVQAPCWVNDTLYTSSNMTSAAEKLPPNSKETVSVHRKDWAQQDIDAPVGYTNVTAPKECIMSLKSWFLVAVKEEIGRTFRAHCLPLGHQTSNATCFVSQGDDRTPSMPMTGLLRPLTTSLDTIRENIDSITMRLTTEIRRAGWGPYQQSIPSVKGESWENRTCLHVAWGWFSLPAGLLNGVVVWKASVLPFLLKDHVPAMETMSMKQLDIAAKALEVMMPSRRFDPKVGAIPGFLPKGKPLLAEALESKPRSRFPKTLRNTKTLSTKRNSMVEKRKTQAPGGDRLFRGRNVLMVGGCNVLMDDDDEEEGQASNNAPDDSVFTD</sequence>
<keyword evidence="2" id="KW-0472">Membrane</keyword>
<proteinExistence type="predicted"/>
<evidence type="ECO:0000256" key="1">
    <source>
        <dbReference type="SAM" id="MobiDB-lite"/>
    </source>
</evidence>
<dbReference type="Proteomes" id="UP000622797">
    <property type="component" value="Unassembled WGS sequence"/>
</dbReference>
<reference evidence="3" key="2">
    <citation type="submission" date="2020-05" db="EMBL/GenBank/DDBJ databases">
        <authorList>
            <person name="Kim H.-S."/>
            <person name="Proctor R.H."/>
            <person name="Brown D.W."/>
        </authorList>
    </citation>
    <scope>NUCLEOTIDE SEQUENCE</scope>
    <source>
        <strain evidence="3">NRRL 20472</strain>
    </source>
</reference>
<dbReference type="PANTHER" id="PTHR35394">
    <property type="entry name" value="DUF3176 DOMAIN-CONTAINING PROTEIN"/>
    <property type="match status" value="1"/>
</dbReference>
<comment type="caution">
    <text evidence="3">The sequence shown here is derived from an EMBL/GenBank/DDBJ whole genome shotgun (WGS) entry which is preliminary data.</text>
</comment>
<organism evidence="3 4">
    <name type="scientific">Fusarium sarcochroum</name>
    <dbReference type="NCBI Taxonomy" id="1208366"/>
    <lineage>
        <taxon>Eukaryota</taxon>
        <taxon>Fungi</taxon>
        <taxon>Dikarya</taxon>
        <taxon>Ascomycota</taxon>
        <taxon>Pezizomycotina</taxon>
        <taxon>Sordariomycetes</taxon>
        <taxon>Hypocreomycetidae</taxon>
        <taxon>Hypocreales</taxon>
        <taxon>Nectriaceae</taxon>
        <taxon>Fusarium</taxon>
        <taxon>Fusarium lateritium species complex</taxon>
    </lineage>
</organism>
<dbReference type="InterPro" id="IPR021514">
    <property type="entry name" value="DUF3176"/>
</dbReference>
<feature type="transmembrane region" description="Helical" evidence="2">
    <location>
        <begin position="108"/>
        <end position="129"/>
    </location>
</feature>
<feature type="region of interest" description="Disordered" evidence="1">
    <location>
        <begin position="812"/>
        <end position="834"/>
    </location>
</feature>
<keyword evidence="2" id="KW-1133">Transmembrane helix</keyword>
<dbReference type="PANTHER" id="PTHR35394:SF5">
    <property type="entry name" value="DUF3176 DOMAIN-CONTAINING PROTEIN"/>
    <property type="match status" value="1"/>
</dbReference>
<evidence type="ECO:0000256" key="2">
    <source>
        <dbReference type="SAM" id="Phobius"/>
    </source>
</evidence>
<keyword evidence="2" id="KW-0812">Transmembrane</keyword>
<feature type="compositionally biased region" description="Polar residues" evidence="1">
    <location>
        <begin position="821"/>
        <end position="834"/>
    </location>
</feature>